<dbReference type="GO" id="GO:0071944">
    <property type="term" value="C:cell periphery"/>
    <property type="evidence" value="ECO:0007669"/>
    <property type="project" value="UniProtKB-ARBA"/>
</dbReference>
<dbReference type="InterPro" id="IPR019748">
    <property type="entry name" value="FERM_central"/>
</dbReference>
<dbReference type="CDD" id="cd00136">
    <property type="entry name" value="PDZ_canonical"/>
    <property type="match status" value="1"/>
</dbReference>
<dbReference type="InterPro" id="IPR018980">
    <property type="entry name" value="FERM_PH-like_C"/>
</dbReference>
<feature type="region of interest" description="Disordered" evidence="1">
    <location>
        <begin position="528"/>
        <end position="550"/>
    </location>
</feature>
<comment type="caution">
    <text evidence="4">The sequence shown here is derived from an EMBL/GenBank/DDBJ whole genome shotgun (WGS) entry which is preliminary data.</text>
</comment>
<dbReference type="Gene3D" id="2.30.42.10">
    <property type="match status" value="1"/>
</dbReference>
<reference evidence="4" key="1">
    <citation type="submission" date="2021-08" db="EMBL/GenBank/DDBJ databases">
        <authorList>
            <person name="Misof B."/>
            <person name="Oliver O."/>
            <person name="Podsiadlowski L."/>
            <person name="Donath A."/>
            <person name="Peters R."/>
            <person name="Mayer C."/>
            <person name="Rust J."/>
            <person name="Gunkel S."/>
            <person name="Lesny P."/>
            <person name="Martin S."/>
            <person name="Oeyen J.P."/>
            <person name="Petersen M."/>
            <person name="Panagiotis P."/>
            <person name="Wilbrandt J."/>
            <person name="Tanja T."/>
        </authorList>
    </citation>
    <scope>NUCLEOTIDE SEQUENCE</scope>
    <source>
        <strain evidence="4">GBR_01_08_01A</strain>
        <tissue evidence="4">Thorax + abdomen</tissue>
    </source>
</reference>
<dbReference type="InterPro" id="IPR036034">
    <property type="entry name" value="PDZ_sf"/>
</dbReference>
<dbReference type="InterPro" id="IPR052074">
    <property type="entry name" value="NonRcpt_TyrProt_Phosphatase"/>
</dbReference>
<reference evidence="4" key="2">
    <citation type="journal article" date="2023" name="Commun. Biol.">
        <title>Intrasexual cuticular hydrocarbon dimorphism in a wasp sheds light on hydrocarbon biosynthesis genes in Hymenoptera.</title>
        <authorList>
            <person name="Moris V.C."/>
            <person name="Podsiadlowski L."/>
            <person name="Martin S."/>
            <person name="Oeyen J.P."/>
            <person name="Donath A."/>
            <person name="Petersen M."/>
            <person name="Wilbrandt J."/>
            <person name="Misof B."/>
            <person name="Liedtke D."/>
            <person name="Thamm M."/>
            <person name="Scheiner R."/>
            <person name="Schmitt T."/>
            <person name="Niehuis O."/>
        </authorList>
    </citation>
    <scope>NUCLEOTIDE SEQUENCE</scope>
    <source>
        <strain evidence="4">GBR_01_08_01A</strain>
    </source>
</reference>
<dbReference type="CDD" id="cd14473">
    <property type="entry name" value="FERM_B-lobe"/>
    <property type="match status" value="1"/>
</dbReference>
<dbReference type="Pfam" id="PF00595">
    <property type="entry name" value="PDZ"/>
    <property type="match status" value="1"/>
</dbReference>
<dbReference type="PROSITE" id="PS50106">
    <property type="entry name" value="PDZ"/>
    <property type="match status" value="1"/>
</dbReference>
<organism evidence="4 5">
    <name type="scientific">Odynerus spinipes</name>
    <dbReference type="NCBI Taxonomy" id="1348599"/>
    <lineage>
        <taxon>Eukaryota</taxon>
        <taxon>Metazoa</taxon>
        <taxon>Ecdysozoa</taxon>
        <taxon>Arthropoda</taxon>
        <taxon>Hexapoda</taxon>
        <taxon>Insecta</taxon>
        <taxon>Pterygota</taxon>
        <taxon>Neoptera</taxon>
        <taxon>Endopterygota</taxon>
        <taxon>Hymenoptera</taxon>
        <taxon>Apocrita</taxon>
        <taxon>Aculeata</taxon>
        <taxon>Vespoidea</taxon>
        <taxon>Vespidae</taxon>
        <taxon>Eumeninae</taxon>
        <taxon>Odynerus</taxon>
    </lineage>
</organism>
<evidence type="ECO:0000259" key="3">
    <source>
        <dbReference type="PROSITE" id="PS50106"/>
    </source>
</evidence>
<dbReference type="InterPro" id="IPR000299">
    <property type="entry name" value="FERM_domain"/>
</dbReference>
<name>A0AAD9VID0_9HYME</name>
<feature type="compositionally biased region" description="Low complexity" evidence="1">
    <location>
        <begin position="318"/>
        <end position="336"/>
    </location>
</feature>
<dbReference type="PROSITE" id="PS50057">
    <property type="entry name" value="FERM_3"/>
    <property type="match status" value="1"/>
</dbReference>
<evidence type="ECO:0000313" key="4">
    <source>
        <dbReference type="EMBL" id="KAK2575689.1"/>
    </source>
</evidence>
<dbReference type="Gene3D" id="1.20.80.10">
    <property type="match status" value="1"/>
</dbReference>
<evidence type="ECO:0008006" key="6">
    <source>
        <dbReference type="Google" id="ProtNLM"/>
    </source>
</evidence>
<dbReference type="Gene3D" id="2.30.29.30">
    <property type="entry name" value="Pleckstrin-homology domain (PH domain)/Phosphotyrosine-binding domain (PTB)"/>
    <property type="match status" value="1"/>
</dbReference>
<dbReference type="AlphaFoldDB" id="A0AAD9VID0"/>
<dbReference type="SUPFAM" id="SSF50156">
    <property type="entry name" value="PDZ domain-like"/>
    <property type="match status" value="1"/>
</dbReference>
<accession>A0AAD9VID0</accession>
<dbReference type="SMART" id="SM00228">
    <property type="entry name" value="PDZ"/>
    <property type="match status" value="1"/>
</dbReference>
<feature type="compositionally biased region" description="Polar residues" evidence="1">
    <location>
        <begin position="638"/>
        <end position="649"/>
    </location>
</feature>
<dbReference type="EMBL" id="JAIFRP010004410">
    <property type="protein sequence ID" value="KAK2575689.1"/>
    <property type="molecule type" value="Genomic_DNA"/>
</dbReference>
<dbReference type="Pfam" id="PF09380">
    <property type="entry name" value="FERM_C"/>
    <property type="match status" value="1"/>
</dbReference>
<feature type="region of interest" description="Disordered" evidence="1">
    <location>
        <begin position="638"/>
        <end position="659"/>
    </location>
</feature>
<evidence type="ECO:0000256" key="1">
    <source>
        <dbReference type="SAM" id="MobiDB-lite"/>
    </source>
</evidence>
<dbReference type="SMART" id="SM01196">
    <property type="entry name" value="FERM_C"/>
    <property type="match status" value="1"/>
</dbReference>
<evidence type="ECO:0000313" key="5">
    <source>
        <dbReference type="Proteomes" id="UP001258017"/>
    </source>
</evidence>
<dbReference type="PANTHER" id="PTHR46900">
    <property type="entry name" value="TYROSINE-PROTEIN PHOSPHATASE NON-RECEPTOR TYPE 13"/>
    <property type="match status" value="1"/>
</dbReference>
<dbReference type="GO" id="GO:0030182">
    <property type="term" value="P:neuron differentiation"/>
    <property type="evidence" value="ECO:0007669"/>
    <property type="project" value="UniProtKB-ARBA"/>
</dbReference>
<dbReference type="SUPFAM" id="SSF47031">
    <property type="entry name" value="Second domain of FERM"/>
    <property type="match status" value="1"/>
</dbReference>
<evidence type="ECO:0000259" key="2">
    <source>
        <dbReference type="PROSITE" id="PS50057"/>
    </source>
</evidence>
<dbReference type="Pfam" id="PF00373">
    <property type="entry name" value="FERM_M"/>
    <property type="match status" value="1"/>
</dbReference>
<dbReference type="GO" id="GO:0009887">
    <property type="term" value="P:animal organ morphogenesis"/>
    <property type="evidence" value="ECO:0007669"/>
    <property type="project" value="UniProtKB-ARBA"/>
</dbReference>
<feature type="domain" description="FERM" evidence="2">
    <location>
        <begin position="1"/>
        <end position="430"/>
    </location>
</feature>
<feature type="domain" description="PDZ" evidence="3">
    <location>
        <begin position="757"/>
        <end position="838"/>
    </location>
</feature>
<gene>
    <name evidence="4" type="ORF">KPH14_012080</name>
</gene>
<proteinExistence type="predicted"/>
<dbReference type="InterPro" id="IPR014352">
    <property type="entry name" value="FERM/acyl-CoA-bd_prot_sf"/>
</dbReference>
<protein>
    <recommendedName>
        <fullName evidence="6">FERM and PDZ domain-containing protein 2</fullName>
    </recommendedName>
</protein>
<dbReference type="InterPro" id="IPR011993">
    <property type="entry name" value="PH-like_dom_sf"/>
</dbReference>
<dbReference type="InterPro" id="IPR001478">
    <property type="entry name" value="PDZ"/>
</dbReference>
<dbReference type="InterPro" id="IPR035963">
    <property type="entry name" value="FERM_2"/>
</dbReference>
<sequence length="944" mass="105866">MLTGQRVEVTCDPQKITAGDLFQAIVQAENLEENFTLGLAVLLAGDFAILPPETKLNKVAPPGWLNSGKSKGSLGLPTSFMLYLRLRFFLPSIRGIRNWISKHLLYLQIRRCILEQQLVCSYSELIYLTGLALQVEFGNYNANEHGCGDYFLLEHYVPESLILNVDQHQSHVNAEALRIQLQQAHRDRRGLDSNKAEEMFITHAQSLPDYGSHYYIASVDSKELEKVMVQQKRKKATEDEREACVGARTENIYGQEKSTYGRIENLPQDSCENIPKIGYNDERTADGGNLSKHFNANKGEQICQIQTTCRVSRKDTCVNNNNNNNNNNNVNNNSKNKTSKSKKTDSNVWLAIHAQGLKLFERGGEPRERTELAHFQWRDIQTLSYSKNCLVVYTKLNGKRCKFKLRMDHRKSYFAFKLTSLHHQFFLKLRSELTSLQGLAKDFGVPLTVETTVSPSKIKITEGKTKITIASTVKLHQKTSYPMQLEEYQNKENENPQKDTNAIAQTQDNLAFYSSEEDALYAQVNVRLEPEGESRDTEDESEGDLINPNEPVSLDLKERERSTIYACTRIKPDTECAYALPKIMSTNDIDHLNDKPDNPEELYAAINKAGLSRKKEFPVPEEVWEVADVKRTIHKMKTSSLPNYGTPRQSAGFRTPSLPRRLGVKMGTRAIYSSLVQKDTALTDDAESMSLKSDTESSIRSFSARSTESPLPEAYVLNADIRTDDETFRVPEEESMSASLMARLEELSFAEERILHTIKLERGHGGSIGLQVTEGNDGGVYVQAVSVGGSADMAGNVNKGDRIVAINGQNLLNLRYEDALKMLQSSSETVELVLSQPDSQKKVEHRDTGVSENNYLHDIRFDVSSEAETSSMTNKWLAQKTTDVASVQNTSSAYSSAASSAMGNHNANSLYLTDLVGNNALKSASMLLSIEDFDVSRTSRQVFI</sequence>
<dbReference type="PANTHER" id="PTHR46900:SF2">
    <property type="entry name" value="TYROSINE-PROTEIN PHOSPHATASE NON-RECEPTOR TYPE 13"/>
    <property type="match status" value="1"/>
</dbReference>
<feature type="region of interest" description="Disordered" evidence="1">
    <location>
        <begin position="318"/>
        <end position="345"/>
    </location>
</feature>
<dbReference type="InterPro" id="IPR019749">
    <property type="entry name" value="Band_41_domain"/>
</dbReference>
<dbReference type="SUPFAM" id="SSF50729">
    <property type="entry name" value="PH domain-like"/>
    <property type="match status" value="1"/>
</dbReference>
<dbReference type="Proteomes" id="UP001258017">
    <property type="component" value="Unassembled WGS sequence"/>
</dbReference>
<dbReference type="SMART" id="SM00295">
    <property type="entry name" value="B41"/>
    <property type="match status" value="1"/>
</dbReference>
<keyword evidence="5" id="KW-1185">Reference proteome</keyword>